<sequence>MQFTVLLVVLLFALIFQSPYKQIGIDEQGAFVEGKGQLQRVAFIRANGVYLVARVTSFINAPKKWYPNYVVIFRDSVSKDNYAILRSFAAQQILLNPNKDQKG</sequence>
<comment type="caution">
    <text evidence="1">The sequence shown here is derived from an EMBL/GenBank/DDBJ whole genome shotgun (WGS) entry which is preliminary data.</text>
</comment>
<dbReference type="EMBL" id="JAOVZB010000006">
    <property type="protein sequence ID" value="MCV2403925.1"/>
    <property type="molecule type" value="Genomic_DNA"/>
</dbReference>
<evidence type="ECO:0000313" key="2">
    <source>
        <dbReference type="Proteomes" id="UP001209713"/>
    </source>
</evidence>
<dbReference type="Proteomes" id="UP001209713">
    <property type="component" value="Unassembled WGS sequence"/>
</dbReference>
<accession>A0ABT2YVV9</accession>
<keyword evidence="2" id="KW-1185">Reference proteome</keyword>
<dbReference type="RefSeq" id="WP_263531306.1">
    <property type="nucleotide sequence ID" value="NZ_JAOVZB010000006.1"/>
</dbReference>
<gene>
    <name evidence="1" type="ORF">OFY17_13720</name>
</gene>
<name>A0ABT2YVV9_9GAMM</name>
<proteinExistence type="predicted"/>
<protein>
    <submittedName>
        <fullName evidence="1">Uncharacterized protein</fullName>
    </submittedName>
</protein>
<organism evidence="1 2">
    <name type="scientific">Marinomonas sargassi</name>
    <dbReference type="NCBI Taxonomy" id="2984494"/>
    <lineage>
        <taxon>Bacteria</taxon>
        <taxon>Pseudomonadati</taxon>
        <taxon>Pseudomonadota</taxon>
        <taxon>Gammaproteobacteria</taxon>
        <taxon>Oceanospirillales</taxon>
        <taxon>Oceanospirillaceae</taxon>
        <taxon>Marinomonas</taxon>
    </lineage>
</organism>
<reference evidence="1 2" key="1">
    <citation type="submission" date="2022-10" db="EMBL/GenBank/DDBJ databases">
        <title>Marinomonas transparenta sp. nov. and Marinomonas sargassi sp. nov., isolated from marine alga (Sargassum natans (L.) Gaillon).</title>
        <authorList>
            <person name="Wang Y."/>
        </authorList>
    </citation>
    <scope>NUCLEOTIDE SEQUENCE [LARGE SCALE GENOMIC DNA]</scope>
    <source>
        <strain evidence="1 2">C2222</strain>
    </source>
</reference>
<evidence type="ECO:0000313" key="1">
    <source>
        <dbReference type="EMBL" id="MCV2403925.1"/>
    </source>
</evidence>